<name>A0A9J6DJI9_RHIMP</name>
<evidence type="ECO:0000256" key="1">
    <source>
        <dbReference type="SAM" id="MobiDB-lite"/>
    </source>
</evidence>
<dbReference type="EMBL" id="JABSTU010000009">
    <property type="protein sequence ID" value="KAH8022078.1"/>
    <property type="molecule type" value="Genomic_DNA"/>
</dbReference>
<evidence type="ECO:0000313" key="3">
    <source>
        <dbReference type="Proteomes" id="UP000821866"/>
    </source>
</evidence>
<sequence length="234" mass="25879">MSNDLQGDEQAVCIMHMIDIESMRTGKVEDHLDERFERCLSRQAGRYQVPLMLQEPGLSTGRDKQELAARRLNMQQNRFRQQPVLLQQYDRIITTTAARSSPLVWPAECSSSPVRMLVPFPAAASAVAPPIDDTGAGNGSDRNSSPSQLNVIRLLKAAMDYPMEYSTKAITVLSQHMWPPLGEAELGHLTALAAIQGGLMLGHRWDTMDSAEEDTGGDGSYMPYTVEDFQGRPS</sequence>
<accession>A0A9J6DJI9</accession>
<evidence type="ECO:0000313" key="2">
    <source>
        <dbReference type="EMBL" id="KAH8022078.1"/>
    </source>
</evidence>
<comment type="caution">
    <text evidence="2">The sequence shown here is derived from an EMBL/GenBank/DDBJ whole genome shotgun (WGS) entry which is preliminary data.</text>
</comment>
<reference evidence="2" key="2">
    <citation type="submission" date="2021-09" db="EMBL/GenBank/DDBJ databases">
        <authorList>
            <person name="Jia N."/>
            <person name="Wang J."/>
            <person name="Shi W."/>
            <person name="Du L."/>
            <person name="Sun Y."/>
            <person name="Zhan W."/>
            <person name="Jiang J."/>
            <person name="Wang Q."/>
            <person name="Zhang B."/>
            <person name="Ji P."/>
            <person name="Sakyi L.B."/>
            <person name="Cui X."/>
            <person name="Yuan T."/>
            <person name="Jiang B."/>
            <person name="Yang W."/>
            <person name="Lam T.T.-Y."/>
            <person name="Chang Q."/>
            <person name="Ding S."/>
            <person name="Wang X."/>
            <person name="Zhu J."/>
            <person name="Ruan X."/>
            <person name="Zhao L."/>
            <person name="Wei J."/>
            <person name="Que T."/>
            <person name="Du C."/>
            <person name="Cheng J."/>
            <person name="Dai P."/>
            <person name="Han X."/>
            <person name="Huang E."/>
            <person name="Gao Y."/>
            <person name="Liu J."/>
            <person name="Shao H."/>
            <person name="Ye R."/>
            <person name="Li L."/>
            <person name="Wei W."/>
            <person name="Wang X."/>
            <person name="Wang C."/>
            <person name="Huo Q."/>
            <person name="Li W."/>
            <person name="Guo W."/>
            <person name="Chen H."/>
            <person name="Chen S."/>
            <person name="Zhou L."/>
            <person name="Zhou L."/>
            <person name="Ni X."/>
            <person name="Tian J."/>
            <person name="Zhou Y."/>
            <person name="Sheng Y."/>
            <person name="Liu T."/>
            <person name="Pan Y."/>
            <person name="Xia L."/>
            <person name="Li J."/>
            <person name="Zhao F."/>
            <person name="Cao W."/>
        </authorList>
    </citation>
    <scope>NUCLEOTIDE SEQUENCE</scope>
    <source>
        <strain evidence="2">Rmic-2018</strain>
        <tissue evidence="2">Larvae</tissue>
    </source>
</reference>
<dbReference type="Proteomes" id="UP000821866">
    <property type="component" value="Chromosome 7"/>
</dbReference>
<proteinExistence type="predicted"/>
<keyword evidence="3" id="KW-1185">Reference proteome</keyword>
<reference evidence="2" key="1">
    <citation type="journal article" date="2020" name="Cell">
        <title>Large-Scale Comparative Analyses of Tick Genomes Elucidate Their Genetic Diversity and Vector Capacities.</title>
        <authorList>
            <consortium name="Tick Genome and Microbiome Consortium (TIGMIC)"/>
            <person name="Jia N."/>
            <person name="Wang J."/>
            <person name="Shi W."/>
            <person name="Du L."/>
            <person name="Sun Y."/>
            <person name="Zhan W."/>
            <person name="Jiang J.F."/>
            <person name="Wang Q."/>
            <person name="Zhang B."/>
            <person name="Ji P."/>
            <person name="Bell-Sakyi L."/>
            <person name="Cui X.M."/>
            <person name="Yuan T.T."/>
            <person name="Jiang B.G."/>
            <person name="Yang W.F."/>
            <person name="Lam T.T."/>
            <person name="Chang Q.C."/>
            <person name="Ding S.J."/>
            <person name="Wang X.J."/>
            <person name="Zhu J.G."/>
            <person name="Ruan X.D."/>
            <person name="Zhao L."/>
            <person name="Wei J.T."/>
            <person name="Ye R.Z."/>
            <person name="Que T.C."/>
            <person name="Du C.H."/>
            <person name="Zhou Y.H."/>
            <person name="Cheng J.X."/>
            <person name="Dai P.F."/>
            <person name="Guo W.B."/>
            <person name="Han X.H."/>
            <person name="Huang E.J."/>
            <person name="Li L.F."/>
            <person name="Wei W."/>
            <person name="Gao Y.C."/>
            <person name="Liu J.Z."/>
            <person name="Shao H.Z."/>
            <person name="Wang X."/>
            <person name="Wang C.C."/>
            <person name="Yang T.C."/>
            <person name="Huo Q.B."/>
            <person name="Li W."/>
            <person name="Chen H.Y."/>
            <person name="Chen S.E."/>
            <person name="Zhou L.G."/>
            <person name="Ni X.B."/>
            <person name="Tian J.H."/>
            <person name="Sheng Y."/>
            <person name="Liu T."/>
            <person name="Pan Y.S."/>
            <person name="Xia L.Y."/>
            <person name="Li J."/>
            <person name="Zhao F."/>
            <person name="Cao W.C."/>
        </authorList>
    </citation>
    <scope>NUCLEOTIDE SEQUENCE</scope>
    <source>
        <strain evidence="2">Rmic-2018</strain>
    </source>
</reference>
<dbReference type="VEuPathDB" id="VectorBase:LOC119173573"/>
<organism evidence="2 3">
    <name type="scientific">Rhipicephalus microplus</name>
    <name type="common">Cattle tick</name>
    <name type="synonym">Boophilus microplus</name>
    <dbReference type="NCBI Taxonomy" id="6941"/>
    <lineage>
        <taxon>Eukaryota</taxon>
        <taxon>Metazoa</taxon>
        <taxon>Ecdysozoa</taxon>
        <taxon>Arthropoda</taxon>
        <taxon>Chelicerata</taxon>
        <taxon>Arachnida</taxon>
        <taxon>Acari</taxon>
        <taxon>Parasitiformes</taxon>
        <taxon>Ixodida</taxon>
        <taxon>Ixodoidea</taxon>
        <taxon>Ixodidae</taxon>
        <taxon>Rhipicephalinae</taxon>
        <taxon>Rhipicephalus</taxon>
        <taxon>Boophilus</taxon>
    </lineage>
</organism>
<feature type="region of interest" description="Disordered" evidence="1">
    <location>
        <begin position="212"/>
        <end position="234"/>
    </location>
</feature>
<gene>
    <name evidence="2" type="ORF">HPB51_021530</name>
</gene>
<dbReference type="AlphaFoldDB" id="A0A9J6DJI9"/>
<protein>
    <submittedName>
        <fullName evidence="2">Uncharacterized protein</fullName>
    </submittedName>
</protein>